<keyword evidence="2" id="KW-1185">Reference proteome</keyword>
<dbReference type="Gene3D" id="3.30.1240.10">
    <property type="match status" value="1"/>
</dbReference>
<reference evidence="1 2" key="1">
    <citation type="submission" date="2018-11" db="EMBL/GenBank/DDBJ databases">
        <authorList>
            <person name="Criscuolo A."/>
        </authorList>
    </citation>
    <scope>NUCLEOTIDE SEQUENCE [LARGE SCALE GENOMIC DNA]</scope>
    <source>
        <strain evidence="1">AT11b</strain>
    </source>
</reference>
<name>A0A3P5WSW0_9MICC</name>
<gene>
    <name evidence="1" type="ORF">PSET11_00929</name>
</gene>
<protein>
    <recommendedName>
        <fullName evidence="3">Haloacid dehalogenase-like hydrolase</fullName>
    </recommendedName>
</protein>
<evidence type="ECO:0008006" key="3">
    <source>
        <dbReference type="Google" id="ProtNLM"/>
    </source>
</evidence>
<dbReference type="Proteomes" id="UP000280861">
    <property type="component" value="Unassembled WGS sequence"/>
</dbReference>
<dbReference type="InterPro" id="IPR023214">
    <property type="entry name" value="HAD_sf"/>
</dbReference>
<dbReference type="AlphaFoldDB" id="A0A3P5WSW0"/>
<dbReference type="Gene3D" id="3.40.50.1000">
    <property type="entry name" value="HAD superfamily/HAD-like"/>
    <property type="match status" value="1"/>
</dbReference>
<proteinExistence type="predicted"/>
<dbReference type="InterPro" id="IPR036412">
    <property type="entry name" value="HAD-like_sf"/>
</dbReference>
<evidence type="ECO:0000313" key="1">
    <source>
        <dbReference type="EMBL" id="VDC22280.1"/>
    </source>
</evidence>
<accession>A0A3P5WSW0</accession>
<organism evidence="1 2">
    <name type="scientific">Arthrobacter ulcerisalmonis</name>
    <dbReference type="NCBI Taxonomy" id="2483813"/>
    <lineage>
        <taxon>Bacteria</taxon>
        <taxon>Bacillati</taxon>
        <taxon>Actinomycetota</taxon>
        <taxon>Actinomycetes</taxon>
        <taxon>Micrococcales</taxon>
        <taxon>Micrococcaceae</taxon>
        <taxon>Arthrobacter</taxon>
    </lineage>
</organism>
<evidence type="ECO:0000313" key="2">
    <source>
        <dbReference type="Proteomes" id="UP000280861"/>
    </source>
</evidence>
<dbReference type="EMBL" id="UXAU01000014">
    <property type="protein sequence ID" value="VDC22280.1"/>
    <property type="molecule type" value="Genomic_DNA"/>
</dbReference>
<dbReference type="SUPFAM" id="SSF56784">
    <property type="entry name" value="HAD-like"/>
    <property type="match status" value="1"/>
</dbReference>
<sequence length="333" mass="35478">MTIPAVTVTSGNTEYGCLRGCENGAMTVPQSPALPAVGILQTVPPLALLLDVDGPVASPVTRSVRAEIIQDLVALAAAGIPVVFNTGRSDAFIREEVMAPMLAAGIPAGTVIHAICEKGAVWFSYTAAGAGHIHVDHELAVPAAYGAEIRTLVAEKYAEHMFFDETKRAMVSVEQHIEVSSEAYLAEQELFDADAVALMVKHGLGVVRLDHHAPDSDDAVDYRVDPTIVSTDVESVRLGKDLGASRAVELLAAQGITPQAWRTVGDSRTDYAMADWLHHNGHPVKHVDVRPADGVPMKEYTVLTAADLGLGADVIHDDAGGAFLRRWREELTA</sequence>